<keyword evidence="6 11" id="KW-0728">SH3 domain</keyword>
<dbReference type="Proteomes" id="UP001194580">
    <property type="component" value="Unassembled WGS sequence"/>
</dbReference>
<evidence type="ECO:0000313" key="16">
    <source>
        <dbReference type="Proteomes" id="UP001194580"/>
    </source>
</evidence>
<evidence type="ECO:0000256" key="10">
    <source>
        <dbReference type="ARBA" id="ARBA00023212"/>
    </source>
</evidence>
<evidence type="ECO:0000259" key="14">
    <source>
        <dbReference type="PROSITE" id="PS50002"/>
    </source>
</evidence>
<evidence type="ECO:0000256" key="13">
    <source>
        <dbReference type="SAM" id="MobiDB-lite"/>
    </source>
</evidence>
<dbReference type="Gene3D" id="2.30.30.700">
    <property type="entry name" value="SLA1 homology domain 1"/>
    <property type="match status" value="1"/>
</dbReference>
<dbReference type="GO" id="GO:0005886">
    <property type="term" value="C:plasma membrane"/>
    <property type="evidence" value="ECO:0007669"/>
    <property type="project" value="UniProtKB-SubCell"/>
</dbReference>
<dbReference type="AlphaFoldDB" id="A0AAD4D8S1"/>
<sequence length="1124" mass="122953">MPFLKICVALYDYEANTEEELTIKENDVLYILEDEDPEWWKAKLKTDDPSENLVGLIPSNYVEPHPESGAVVGVYKYDATTEEELSFEEGETLTLYEQDDPDWFLVGNGTHVGFVPGNYVEAPAGQDGHAQVEEPQAQYEEEYAAEQDGQHYEQEQAEPVEAVPRSNGSTSSTAAVPAEKDDLKFWSVNEVDKKKKKKKGSLGVGNLTIFFGSEEDKSPVRQWSIKDVDKVRQEKKHVYLDLGGTAPASFDFQAASKQEAEAIFNKIQESKQKSRISHPAAATPTPPSIRDSVVSTSTYQTAQGSPNVSNANATYPSEPAYEEAQYEEEQQHQQQYVEPEPVCEGKWAVALYDFNAEAEEELSIRENDELWVIDYVSSDEWWKCQLGDQVGIVPASYVRFADDPVPEEAQQYEEEHVQAEEAVPVQPRAVPALPSVPVAAPIAKAIDTSKGASTLSKSAPPPASSEPPVKKPQNTRMWTDRSGKYKVEAEYLGFHDGKISLHKLNGVKIAVPVREMSQDDINFVEKMTGMKIGAAGFDWYDFFIKAGIATEDALRYSTVFRTEKMDSSILPELSRDILKGLNVKEGDIIRIRKAIDKSGSGTSSPDSGSTPKPKKSVSFAGAPGGSNVDVMNDREMAMKLQADEVSNARTSGASLAEQRRQQELADEQFARELQDRENNTNRTPVFGAKKNDAPQRKSKHQTQGKYLCAKDDRCLRVHQDRHSSQQHTQDLIVRDPKLLGFDYDNWKVQNRDNEDEWIAKFASTTAPKVLEEEDDEALKKTSSPKPKESTTAAESSSAGRPRPGAPGRTDSNNSLGALGLAAPITPSSPATPAAKPSTPVPGSLEAIALTQAEEAEKVKQQMQKIKEKQASDGLKKEIEQMKLQQQMLQQAAQNQQLVQTIRRMAPPPPVSSGKLPAPLVPVNPTGPLRFIPTHPTGQQSAPQPVPTFSTSGMGLPTMQQQMMTGVNPQMTGIASQPTGRANWANATPANPFGIGAIVVNPTGAPARPPQGIMAARSAPAVPAPFINRAMSQGPPPPPPPMQTSMATGFNNNNNMNVLNNMRTGMNSQMTGMNTQMTGMNAQMTGINNNNMSPMNRVSQPMQTAQFQTPAMTGMNTSSGPSLNP</sequence>
<dbReference type="GO" id="GO:0006897">
    <property type="term" value="P:endocytosis"/>
    <property type="evidence" value="ECO:0007669"/>
    <property type="project" value="UniProtKB-KW"/>
</dbReference>
<evidence type="ECO:0000256" key="8">
    <source>
        <dbReference type="ARBA" id="ARBA00022753"/>
    </source>
</evidence>
<feature type="non-terminal residue" evidence="15">
    <location>
        <position position="1124"/>
    </location>
</feature>
<keyword evidence="12" id="KW-0175">Coiled coil</keyword>
<keyword evidence="8" id="KW-0967">Endosome</keyword>
<reference evidence="15" key="1">
    <citation type="journal article" date="2020" name="Fungal Divers.">
        <title>Resolving the Mortierellaceae phylogeny through synthesis of multi-gene phylogenetics and phylogenomics.</title>
        <authorList>
            <person name="Vandepol N."/>
            <person name="Liber J."/>
            <person name="Desiro A."/>
            <person name="Na H."/>
            <person name="Kennedy M."/>
            <person name="Barry K."/>
            <person name="Grigoriev I.V."/>
            <person name="Miller A.N."/>
            <person name="O'Donnell K."/>
            <person name="Stajich J.E."/>
            <person name="Bonito G."/>
        </authorList>
    </citation>
    <scope>NUCLEOTIDE SEQUENCE</scope>
    <source>
        <strain evidence="15">NRRL 28262</strain>
    </source>
</reference>
<dbReference type="GO" id="GO:0030674">
    <property type="term" value="F:protein-macromolecule adaptor activity"/>
    <property type="evidence" value="ECO:0007669"/>
    <property type="project" value="InterPro"/>
</dbReference>
<dbReference type="InterPro" id="IPR056996">
    <property type="entry name" value="PH_SLA1"/>
</dbReference>
<dbReference type="InterPro" id="IPR001452">
    <property type="entry name" value="SH3_domain"/>
</dbReference>
<feature type="region of interest" description="Disordered" evidence="13">
    <location>
        <begin position="269"/>
        <end position="315"/>
    </location>
</feature>
<feature type="region of interest" description="Disordered" evidence="13">
    <location>
        <begin position="450"/>
        <end position="476"/>
    </location>
</feature>
<evidence type="ECO:0000313" key="15">
    <source>
        <dbReference type="EMBL" id="KAG0271748.1"/>
    </source>
</evidence>
<evidence type="ECO:0000256" key="2">
    <source>
        <dbReference type="ARBA" id="ARBA00004134"/>
    </source>
</evidence>
<evidence type="ECO:0000256" key="4">
    <source>
        <dbReference type="ARBA" id="ARBA00007948"/>
    </source>
</evidence>
<dbReference type="InterPro" id="IPR050384">
    <property type="entry name" value="Endophilin_SH3RF"/>
</dbReference>
<evidence type="ECO:0000256" key="3">
    <source>
        <dbReference type="ARBA" id="ARBA00004413"/>
    </source>
</evidence>
<comment type="subcellular location">
    <subcellularLocation>
        <location evidence="3">Cell membrane</location>
        <topology evidence="3">Peripheral membrane protein</topology>
        <orientation evidence="3">Cytoplasmic side</orientation>
    </subcellularLocation>
    <subcellularLocation>
        <location evidence="2">Cytoplasm</location>
        <location evidence="2">Cytoskeleton</location>
        <location evidence="2">Actin patch</location>
    </subcellularLocation>
    <subcellularLocation>
        <location evidence="1">Endosome membrane</location>
        <topology evidence="1">Peripheral membrane protein</topology>
        <orientation evidence="1">Cytoplasmic side</orientation>
    </subcellularLocation>
</comment>
<comment type="caution">
    <text evidence="15">The sequence shown here is derived from an EMBL/GenBank/DDBJ whole genome shotgun (WGS) entry which is preliminary data.</text>
</comment>
<name>A0AAD4D8S1_9FUNG</name>
<feature type="compositionally biased region" description="Low complexity" evidence="13">
    <location>
        <begin position="821"/>
        <end position="841"/>
    </location>
</feature>
<dbReference type="EMBL" id="JAAAIL010001071">
    <property type="protein sequence ID" value="KAG0271748.1"/>
    <property type="molecule type" value="Genomic_DNA"/>
</dbReference>
<dbReference type="PRINTS" id="PR00452">
    <property type="entry name" value="SH3DOMAIN"/>
</dbReference>
<dbReference type="InterPro" id="IPR013761">
    <property type="entry name" value="SAM/pointed_sf"/>
</dbReference>
<feature type="region of interest" description="Disordered" evidence="13">
    <location>
        <begin position="644"/>
        <end position="663"/>
    </location>
</feature>
<accession>A0AAD4D8S1</accession>
<protein>
    <recommendedName>
        <fullName evidence="5">Actin cytoskeleton-regulatory complex protein SLA1</fullName>
    </recommendedName>
</protein>
<evidence type="ECO:0000256" key="7">
    <source>
        <dbReference type="ARBA" id="ARBA00022583"/>
    </source>
</evidence>
<evidence type="ECO:0000256" key="9">
    <source>
        <dbReference type="ARBA" id="ARBA00023203"/>
    </source>
</evidence>
<evidence type="ECO:0000256" key="1">
    <source>
        <dbReference type="ARBA" id="ARBA00004125"/>
    </source>
</evidence>
<feature type="region of interest" description="Disordered" evidence="13">
    <location>
        <begin position="594"/>
        <end position="629"/>
    </location>
</feature>
<dbReference type="GO" id="GO:0043130">
    <property type="term" value="F:ubiquitin binding"/>
    <property type="evidence" value="ECO:0007669"/>
    <property type="project" value="InterPro"/>
</dbReference>
<keyword evidence="10" id="KW-0206">Cytoskeleton</keyword>
<evidence type="ECO:0000256" key="11">
    <source>
        <dbReference type="PROSITE-ProRule" id="PRU00192"/>
    </source>
</evidence>
<feature type="domain" description="SH3" evidence="14">
    <location>
        <begin position="343"/>
        <end position="403"/>
    </location>
</feature>
<dbReference type="CDD" id="cd11773">
    <property type="entry name" value="SH3_Sla1p_1"/>
    <property type="match status" value="1"/>
</dbReference>
<feature type="compositionally biased region" description="Low complexity" evidence="13">
    <location>
        <begin position="780"/>
        <end position="798"/>
    </location>
</feature>
<dbReference type="InterPro" id="IPR007131">
    <property type="entry name" value="SHD1"/>
</dbReference>
<feature type="compositionally biased region" description="Polar residues" evidence="13">
    <location>
        <begin position="293"/>
        <end position="314"/>
    </location>
</feature>
<evidence type="ECO:0000256" key="5">
    <source>
        <dbReference type="ARBA" id="ARBA00020357"/>
    </source>
</evidence>
<evidence type="ECO:0000256" key="12">
    <source>
        <dbReference type="SAM" id="Coils"/>
    </source>
</evidence>
<feature type="region of interest" description="Disordered" evidence="13">
    <location>
        <begin position="768"/>
        <end position="841"/>
    </location>
</feature>
<dbReference type="Pfam" id="PF03983">
    <property type="entry name" value="SHD1"/>
    <property type="match status" value="1"/>
</dbReference>
<dbReference type="PANTHER" id="PTHR14167:SF116">
    <property type="entry name" value="CAP, ISOFORM AC"/>
    <property type="match status" value="1"/>
</dbReference>
<proteinExistence type="inferred from homology"/>
<dbReference type="PROSITE" id="PS50002">
    <property type="entry name" value="SH3"/>
    <property type="match status" value="3"/>
</dbReference>
<dbReference type="PANTHER" id="PTHR14167">
    <property type="entry name" value="SH3 DOMAIN-CONTAINING"/>
    <property type="match status" value="1"/>
</dbReference>
<dbReference type="Gene3D" id="1.10.150.50">
    <property type="entry name" value="Transcription Factor, Ets-1"/>
    <property type="match status" value="1"/>
</dbReference>
<dbReference type="InterPro" id="IPR036028">
    <property type="entry name" value="SH3-like_dom_sf"/>
</dbReference>
<evidence type="ECO:0000256" key="6">
    <source>
        <dbReference type="ARBA" id="ARBA00022443"/>
    </source>
</evidence>
<dbReference type="GO" id="GO:0003779">
    <property type="term" value="F:actin binding"/>
    <property type="evidence" value="ECO:0007669"/>
    <property type="project" value="UniProtKB-KW"/>
</dbReference>
<gene>
    <name evidence="15" type="primary">SLA1</name>
    <name evidence="15" type="ORF">BGZ95_000403</name>
</gene>
<dbReference type="GO" id="GO:0030479">
    <property type="term" value="C:actin cortical patch"/>
    <property type="evidence" value="ECO:0007669"/>
    <property type="project" value="UniProtKB-SubCell"/>
</dbReference>
<dbReference type="Pfam" id="PF00018">
    <property type="entry name" value="SH3_1"/>
    <property type="match status" value="2"/>
</dbReference>
<organism evidence="15 16">
    <name type="scientific">Linnemannia exigua</name>
    <dbReference type="NCBI Taxonomy" id="604196"/>
    <lineage>
        <taxon>Eukaryota</taxon>
        <taxon>Fungi</taxon>
        <taxon>Fungi incertae sedis</taxon>
        <taxon>Mucoromycota</taxon>
        <taxon>Mortierellomycotina</taxon>
        <taxon>Mortierellomycetes</taxon>
        <taxon>Mortierellales</taxon>
        <taxon>Mortierellaceae</taxon>
        <taxon>Linnemannia</taxon>
    </lineage>
</organism>
<feature type="region of interest" description="Disordered" evidence="13">
    <location>
        <begin position="123"/>
        <end position="176"/>
    </location>
</feature>
<keyword evidence="10" id="KW-0963">Cytoplasm</keyword>
<dbReference type="SUPFAM" id="SSF50044">
    <property type="entry name" value="SH3-domain"/>
    <property type="match status" value="3"/>
</dbReference>
<dbReference type="Pfam" id="PF24081">
    <property type="entry name" value="PH_SLA1"/>
    <property type="match status" value="1"/>
</dbReference>
<feature type="compositionally biased region" description="Low complexity" evidence="13">
    <location>
        <begin position="597"/>
        <end position="611"/>
    </location>
</feature>
<keyword evidence="9" id="KW-0009">Actin-binding</keyword>
<keyword evidence="7" id="KW-0254">Endocytosis</keyword>
<feature type="coiled-coil region" evidence="12">
    <location>
        <begin position="848"/>
        <end position="894"/>
    </location>
</feature>
<comment type="similarity">
    <text evidence="4">Belongs to the SLA1 family.</text>
</comment>
<keyword evidence="16" id="KW-1185">Reference proteome</keyword>
<feature type="domain" description="SH3" evidence="14">
    <location>
        <begin position="2"/>
        <end position="67"/>
    </location>
</feature>
<feature type="domain" description="SH3" evidence="14">
    <location>
        <begin position="68"/>
        <end position="125"/>
    </location>
</feature>
<dbReference type="SMART" id="SM00326">
    <property type="entry name" value="SH3"/>
    <property type="match status" value="3"/>
</dbReference>
<dbReference type="Gene3D" id="2.30.30.40">
    <property type="entry name" value="SH3 Domains"/>
    <property type="match status" value="3"/>
</dbReference>
<feature type="region of interest" description="Disordered" evidence="13">
    <location>
        <begin position="672"/>
        <end position="704"/>
    </location>
</feature>
<dbReference type="Pfam" id="PF14604">
    <property type="entry name" value="SH3_9"/>
    <property type="match status" value="1"/>
</dbReference>
<dbReference type="InterPro" id="IPR035800">
    <property type="entry name" value="Sla1_SH3_1"/>
</dbReference>
<dbReference type="GO" id="GO:0010008">
    <property type="term" value="C:endosome membrane"/>
    <property type="evidence" value="ECO:0007669"/>
    <property type="project" value="UniProtKB-SubCell"/>
</dbReference>
<dbReference type="GO" id="GO:0042802">
    <property type="term" value="F:identical protein binding"/>
    <property type="evidence" value="ECO:0007669"/>
    <property type="project" value="InterPro"/>
</dbReference>